<sequence length="107" mass="11894">MLKNCGTNIAYFLEVHLKPGNIGFDKNLDPKQPVADAFVGSIGFYVVVVIAVLIVLAVISGLIGWQSWEARKMEKAKIQFDYKNAPNNDKKSVGIQKRQKAGRRSCK</sequence>
<evidence type="ECO:0000313" key="2">
    <source>
        <dbReference type="WBParaSite" id="JU765_v2.g9538.t1"/>
    </source>
</evidence>
<protein>
    <submittedName>
        <fullName evidence="2">Uncharacterized protein</fullName>
    </submittedName>
</protein>
<evidence type="ECO:0000313" key="1">
    <source>
        <dbReference type="Proteomes" id="UP000887576"/>
    </source>
</evidence>
<proteinExistence type="predicted"/>
<dbReference type="WBParaSite" id="JU765_v2.g9538.t1">
    <property type="protein sequence ID" value="JU765_v2.g9538.t1"/>
    <property type="gene ID" value="JU765_v2.g9538"/>
</dbReference>
<accession>A0AC34RSJ5</accession>
<name>A0AC34RSJ5_9BILA</name>
<reference evidence="2" key="1">
    <citation type="submission" date="2022-11" db="UniProtKB">
        <authorList>
            <consortium name="WormBaseParasite"/>
        </authorList>
    </citation>
    <scope>IDENTIFICATION</scope>
</reference>
<dbReference type="Proteomes" id="UP000887576">
    <property type="component" value="Unplaced"/>
</dbReference>
<organism evidence="1 2">
    <name type="scientific">Panagrolaimus sp. JU765</name>
    <dbReference type="NCBI Taxonomy" id="591449"/>
    <lineage>
        <taxon>Eukaryota</taxon>
        <taxon>Metazoa</taxon>
        <taxon>Ecdysozoa</taxon>
        <taxon>Nematoda</taxon>
        <taxon>Chromadorea</taxon>
        <taxon>Rhabditida</taxon>
        <taxon>Tylenchina</taxon>
        <taxon>Panagrolaimomorpha</taxon>
        <taxon>Panagrolaimoidea</taxon>
        <taxon>Panagrolaimidae</taxon>
        <taxon>Panagrolaimus</taxon>
    </lineage>
</organism>